<reference evidence="6 7" key="1">
    <citation type="submission" date="2017-08" db="EMBL/GenBank/DDBJ databases">
        <title>Infants hospitalized years apart are colonized by the same room-sourced microbial strains.</title>
        <authorList>
            <person name="Brooks B."/>
            <person name="Olm M.R."/>
            <person name="Firek B.A."/>
            <person name="Baker R."/>
            <person name="Thomas B.C."/>
            <person name="Morowitz M.J."/>
            <person name="Banfield J.F."/>
        </authorList>
    </citation>
    <scope>NUCLEOTIDE SEQUENCE [LARGE SCALE GENOMIC DNA]</scope>
    <source>
        <strain evidence="6">S2_012_000_R2_81</strain>
    </source>
</reference>
<evidence type="ECO:0000256" key="2">
    <source>
        <dbReference type="ARBA" id="ARBA00010610"/>
    </source>
</evidence>
<proteinExistence type="inferred from homology"/>
<comment type="caution">
    <text evidence="6">The sequence shown here is derived from an EMBL/GenBank/DDBJ whole genome shotgun (WGS) entry which is preliminary data.</text>
</comment>
<dbReference type="PANTHER" id="PTHR38097:SF2">
    <property type="entry name" value="DNA-BINDING PROTEIN STPA"/>
    <property type="match status" value="1"/>
</dbReference>
<evidence type="ECO:0000259" key="5">
    <source>
        <dbReference type="SMART" id="SM00528"/>
    </source>
</evidence>
<dbReference type="GO" id="GO:0009295">
    <property type="term" value="C:nucleoid"/>
    <property type="evidence" value="ECO:0007669"/>
    <property type="project" value="UniProtKB-SubCell"/>
</dbReference>
<accession>A0A2W5FB02</accession>
<protein>
    <submittedName>
        <fullName evidence="6">Histidine biosynthesis protein</fullName>
    </submittedName>
</protein>
<sequence>MAKSLQQVLSQIEKLEKEAKALRAKEAAGVIERIREAIAHYELTPADLFGTGAPAGRRTAAPAKRRAAAKAGKPAASVAKYSDGAGRTWTGHGKRPNWFKDALAAGKTAEELLIKA</sequence>
<evidence type="ECO:0000256" key="1">
    <source>
        <dbReference type="ARBA" id="ARBA00004453"/>
    </source>
</evidence>
<keyword evidence="4" id="KW-0238">DNA-binding</keyword>
<dbReference type="InterPro" id="IPR037150">
    <property type="entry name" value="H-NS_C_dom_sf"/>
</dbReference>
<gene>
    <name evidence="6" type="ORF">DI603_19950</name>
</gene>
<evidence type="ECO:0000256" key="3">
    <source>
        <dbReference type="ARBA" id="ARBA00022490"/>
    </source>
</evidence>
<dbReference type="InterPro" id="IPR027444">
    <property type="entry name" value="H-NS_C_dom"/>
</dbReference>
<evidence type="ECO:0000313" key="6">
    <source>
        <dbReference type="EMBL" id="PZP28222.1"/>
    </source>
</evidence>
<dbReference type="SMART" id="SM00528">
    <property type="entry name" value="HNS"/>
    <property type="match status" value="1"/>
</dbReference>
<comment type="subcellular location">
    <subcellularLocation>
        <location evidence="1">Cytoplasm</location>
        <location evidence="1">Nucleoid</location>
    </subcellularLocation>
</comment>
<dbReference type="EMBL" id="QFOD01000024">
    <property type="protein sequence ID" value="PZP28222.1"/>
    <property type="molecule type" value="Genomic_DNA"/>
</dbReference>
<name>A0A2W5FB02_9BURK</name>
<evidence type="ECO:0000256" key="4">
    <source>
        <dbReference type="ARBA" id="ARBA00023125"/>
    </source>
</evidence>
<comment type="similarity">
    <text evidence="2">Belongs to the histone-like protein H-NS family.</text>
</comment>
<keyword evidence="3" id="KW-0963">Cytoplasm</keyword>
<dbReference type="Proteomes" id="UP000249633">
    <property type="component" value="Unassembled WGS sequence"/>
</dbReference>
<dbReference type="AlphaFoldDB" id="A0A2W5FB02"/>
<organism evidence="6 7">
    <name type="scientific">Roseateles depolymerans</name>
    <dbReference type="NCBI Taxonomy" id="76731"/>
    <lineage>
        <taxon>Bacteria</taxon>
        <taxon>Pseudomonadati</taxon>
        <taxon>Pseudomonadota</taxon>
        <taxon>Betaproteobacteria</taxon>
        <taxon>Burkholderiales</taxon>
        <taxon>Sphaerotilaceae</taxon>
        <taxon>Roseateles</taxon>
    </lineage>
</organism>
<dbReference type="SUPFAM" id="SSF81273">
    <property type="entry name" value="H-NS histone-like proteins"/>
    <property type="match status" value="1"/>
</dbReference>
<feature type="domain" description="DNA-binding protein H-NS-like C-terminal" evidence="5">
    <location>
        <begin position="71"/>
        <end position="114"/>
    </location>
</feature>
<dbReference type="Pfam" id="PF00816">
    <property type="entry name" value="Histone_HNS"/>
    <property type="match status" value="1"/>
</dbReference>
<dbReference type="PANTHER" id="PTHR38097">
    <property type="match status" value="1"/>
</dbReference>
<dbReference type="Gene3D" id="4.10.430.10">
    <property type="entry name" value="Histone-like protein H-NS, C-terminal domain"/>
    <property type="match status" value="1"/>
</dbReference>
<evidence type="ECO:0000313" key="7">
    <source>
        <dbReference type="Proteomes" id="UP000249633"/>
    </source>
</evidence>
<dbReference type="GO" id="GO:0003677">
    <property type="term" value="F:DNA binding"/>
    <property type="evidence" value="ECO:0007669"/>
    <property type="project" value="UniProtKB-KW"/>
</dbReference>